<accession>A0A517Y1D0</accession>
<evidence type="ECO:0000313" key="1">
    <source>
        <dbReference type="EMBL" id="QDU23581.1"/>
    </source>
</evidence>
<proteinExistence type="predicted"/>
<gene>
    <name evidence="1" type="ORF">ETAA1_55830</name>
</gene>
<name>A0A517Y1D0_9BACT</name>
<evidence type="ECO:0000313" key="2">
    <source>
        <dbReference type="Proteomes" id="UP000319576"/>
    </source>
</evidence>
<keyword evidence="2" id="KW-1185">Reference proteome</keyword>
<dbReference type="EMBL" id="CP036273">
    <property type="protein sequence ID" value="QDU23581.1"/>
    <property type="molecule type" value="Genomic_DNA"/>
</dbReference>
<organism evidence="1 2">
    <name type="scientific">Urbifossiella limnaea</name>
    <dbReference type="NCBI Taxonomy" id="2528023"/>
    <lineage>
        <taxon>Bacteria</taxon>
        <taxon>Pseudomonadati</taxon>
        <taxon>Planctomycetota</taxon>
        <taxon>Planctomycetia</taxon>
        <taxon>Gemmatales</taxon>
        <taxon>Gemmataceae</taxon>
        <taxon>Urbifossiella</taxon>
    </lineage>
</organism>
<protein>
    <submittedName>
        <fullName evidence="1">Uncharacterized protein</fullName>
    </submittedName>
</protein>
<dbReference type="AlphaFoldDB" id="A0A517Y1D0"/>
<dbReference type="KEGG" id="uli:ETAA1_55830"/>
<reference evidence="1 2" key="1">
    <citation type="submission" date="2019-02" db="EMBL/GenBank/DDBJ databases">
        <title>Deep-cultivation of Planctomycetes and their phenomic and genomic characterization uncovers novel biology.</title>
        <authorList>
            <person name="Wiegand S."/>
            <person name="Jogler M."/>
            <person name="Boedeker C."/>
            <person name="Pinto D."/>
            <person name="Vollmers J."/>
            <person name="Rivas-Marin E."/>
            <person name="Kohn T."/>
            <person name="Peeters S.H."/>
            <person name="Heuer A."/>
            <person name="Rast P."/>
            <person name="Oberbeckmann S."/>
            <person name="Bunk B."/>
            <person name="Jeske O."/>
            <person name="Meyerdierks A."/>
            <person name="Storesund J.E."/>
            <person name="Kallscheuer N."/>
            <person name="Luecker S."/>
            <person name="Lage O.M."/>
            <person name="Pohl T."/>
            <person name="Merkel B.J."/>
            <person name="Hornburger P."/>
            <person name="Mueller R.-W."/>
            <person name="Bruemmer F."/>
            <person name="Labrenz M."/>
            <person name="Spormann A.M."/>
            <person name="Op den Camp H."/>
            <person name="Overmann J."/>
            <person name="Amann R."/>
            <person name="Jetten M.S.M."/>
            <person name="Mascher T."/>
            <person name="Medema M.H."/>
            <person name="Devos D.P."/>
            <person name="Kaster A.-K."/>
            <person name="Ovreas L."/>
            <person name="Rohde M."/>
            <person name="Galperin M.Y."/>
            <person name="Jogler C."/>
        </authorList>
    </citation>
    <scope>NUCLEOTIDE SEQUENCE [LARGE SCALE GENOMIC DNA]</scope>
    <source>
        <strain evidence="1 2">ETA_A1</strain>
    </source>
</reference>
<dbReference type="RefSeq" id="WP_145243815.1">
    <property type="nucleotide sequence ID" value="NZ_CP036273.1"/>
</dbReference>
<dbReference type="Proteomes" id="UP000319576">
    <property type="component" value="Chromosome"/>
</dbReference>
<sequence length="248" mass="27758">MSAVAITPAAPNEAGVIAGELVKSFGQMVQLYEKHFSLTREEAIQRAAAPPADEGERALNGPPDQVSWFDLHGIAHTDPDRATTRWEEIKRAALDELRTGHRAAGAVETANDGAWQRAQFLALREDLSAEWQPRNGVERQLIDTMAQAQQGFLHWLRTLTIRTTLESVTNDRRHKEEGRWGPPRQSDADALDQAAAMMDRYNRIFLRTLRALCDMRRHSGPVIVKKGGQMNVAQQQVNVVTEPSAQRH</sequence>